<dbReference type="Proteomes" id="UP001171945">
    <property type="component" value="Unassembled WGS sequence"/>
</dbReference>
<reference evidence="1" key="1">
    <citation type="submission" date="2023-06" db="EMBL/GenBank/DDBJ databases">
        <title>Uncultivated large filamentous bacteria from sulfidic sediments reveal new species and different genomic features in energy metabolism and defense.</title>
        <authorList>
            <person name="Fonseca A."/>
        </authorList>
    </citation>
    <scope>NUCLEOTIDE SEQUENCE</scope>
    <source>
        <strain evidence="1">HSG4</strain>
    </source>
</reference>
<proteinExistence type="predicted"/>
<evidence type="ECO:0008006" key="3">
    <source>
        <dbReference type="Google" id="ProtNLM"/>
    </source>
</evidence>
<sequence>VINFSFQMMKKRVLQEAPKLKRWTEKYLFDGACSMNGFEAKVFSLKNASNGMLLLLNGMSIMAENTFIFAD</sequence>
<accession>A0ABT7VT32</accession>
<gene>
    <name evidence="1" type="ORF">QUF54_05190</name>
</gene>
<evidence type="ECO:0000313" key="2">
    <source>
        <dbReference type="Proteomes" id="UP001171945"/>
    </source>
</evidence>
<feature type="non-terminal residue" evidence="1">
    <location>
        <position position="1"/>
    </location>
</feature>
<name>A0ABT7VT32_9GAMM</name>
<keyword evidence="2" id="KW-1185">Reference proteome</keyword>
<dbReference type="EMBL" id="JAUCGM010000263">
    <property type="protein sequence ID" value="MDM8562730.1"/>
    <property type="molecule type" value="Genomic_DNA"/>
</dbReference>
<protein>
    <recommendedName>
        <fullName evidence="3">Transposase</fullName>
    </recommendedName>
</protein>
<comment type="caution">
    <text evidence="1">The sequence shown here is derived from an EMBL/GenBank/DDBJ whole genome shotgun (WGS) entry which is preliminary data.</text>
</comment>
<organism evidence="1 2">
    <name type="scientific">Candidatus Marithioploca araucensis</name>
    <dbReference type="NCBI Taxonomy" id="70273"/>
    <lineage>
        <taxon>Bacteria</taxon>
        <taxon>Pseudomonadati</taxon>
        <taxon>Pseudomonadota</taxon>
        <taxon>Gammaproteobacteria</taxon>
        <taxon>Thiotrichales</taxon>
        <taxon>Thiotrichaceae</taxon>
        <taxon>Candidatus Marithioploca</taxon>
    </lineage>
</organism>
<evidence type="ECO:0000313" key="1">
    <source>
        <dbReference type="EMBL" id="MDM8562730.1"/>
    </source>
</evidence>